<dbReference type="RefSeq" id="WP_371943702.1">
    <property type="nucleotide sequence ID" value="NZ_JAXCEH010000018.1"/>
</dbReference>
<dbReference type="Proteomes" id="UP001569904">
    <property type="component" value="Unassembled WGS sequence"/>
</dbReference>
<evidence type="ECO:0000313" key="1">
    <source>
        <dbReference type="EMBL" id="MFA1556951.1"/>
    </source>
</evidence>
<evidence type="ECO:0008006" key="3">
    <source>
        <dbReference type="Google" id="ProtNLM"/>
    </source>
</evidence>
<dbReference type="Gene3D" id="3.90.180.10">
    <property type="entry name" value="Medium-chain alcohol dehydrogenases, catalytic domain"/>
    <property type="match status" value="1"/>
</dbReference>
<keyword evidence="2" id="KW-1185">Reference proteome</keyword>
<protein>
    <recommendedName>
        <fullName evidence="3">Aryl-alcohol dehydrogenase</fullName>
    </recommendedName>
</protein>
<reference evidence="1 2" key="1">
    <citation type="submission" date="2023-11" db="EMBL/GenBank/DDBJ databases">
        <title>Actinomadura monticuli sp. nov., isolated from volcanic ash.</title>
        <authorList>
            <person name="Lee S.D."/>
            <person name="Yang H."/>
            <person name="Kim I.S."/>
        </authorList>
    </citation>
    <scope>NUCLEOTIDE SEQUENCE [LARGE SCALE GENOMIC DNA]</scope>
    <source>
        <strain evidence="1 2">DSM 45346</strain>
    </source>
</reference>
<organism evidence="1 2">
    <name type="scientific">Actinomadura chokoriensis</name>
    <dbReference type="NCBI Taxonomy" id="454156"/>
    <lineage>
        <taxon>Bacteria</taxon>
        <taxon>Bacillati</taxon>
        <taxon>Actinomycetota</taxon>
        <taxon>Actinomycetes</taxon>
        <taxon>Streptosporangiales</taxon>
        <taxon>Thermomonosporaceae</taxon>
        <taxon>Actinomadura</taxon>
    </lineage>
</organism>
<proteinExistence type="predicted"/>
<evidence type="ECO:0000313" key="2">
    <source>
        <dbReference type="Proteomes" id="UP001569904"/>
    </source>
</evidence>
<dbReference type="EMBL" id="JAXCEH010000018">
    <property type="protein sequence ID" value="MFA1556951.1"/>
    <property type="molecule type" value="Genomic_DNA"/>
</dbReference>
<comment type="caution">
    <text evidence="1">The sequence shown here is derived from an EMBL/GenBank/DDBJ whole genome shotgun (WGS) entry which is preliminary data.</text>
</comment>
<gene>
    <name evidence="1" type="ORF">SM436_24990</name>
</gene>
<name>A0ABV4R2T6_9ACTN</name>
<accession>A0ABV4R2T6</accession>
<sequence>MRVSAAVAEELGAPFRGVGTLGGSGRGQVLITALVDLYRQGRFPFDRLVRFHDLADIDRALDDSRRGEALKPVLRMKH</sequence>